<organism evidence="1 2">
    <name type="scientific">Bacillus thuringiensis</name>
    <dbReference type="NCBI Taxonomy" id="1428"/>
    <lineage>
        <taxon>Bacteria</taxon>
        <taxon>Bacillati</taxon>
        <taxon>Bacillota</taxon>
        <taxon>Bacilli</taxon>
        <taxon>Bacillales</taxon>
        <taxon>Bacillaceae</taxon>
        <taxon>Bacillus</taxon>
        <taxon>Bacillus cereus group</taxon>
    </lineage>
</organism>
<sequence>MFEAISLIGGSNFLTIVAEVGTGGLASPIVIPLDIAATA</sequence>
<gene>
    <name evidence="1" type="ORF">BK775_24165</name>
</gene>
<name>A0A9X6KMV1_BACTU</name>
<reference evidence="1 2" key="1">
    <citation type="submission" date="2016-10" db="EMBL/GenBank/DDBJ databases">
        <title>Comparative genomics of Bacillus thuringiensis reveals a path to pathogens against multiple invertebrate hosts.</title>
        <authorList>
            <person name="Zheng J."/>
            <person name="Gao Q."/>
            <person name="Liu H."/>
            <person name="Peng D."/>
            <person name="Ruan L."/>
            <person name="Sun M."/>
        </authorList>
    </citation>
    <scope>NUCLEOTIDE SEQUENCE [LARGE SCALE GENOMIC DNA]</scope>
    <source>
        <strain evidence="1">I13</strain>
    </source>
</reference>
<dbReference type="Proteomes" id="UP000195077">
    <property type="component" value="Unassembled WGS sequence"/>
</dbReference>
<accession>A0A9X6KMV1</accession>
<comment type="caution">
    <text evidence="1">The sequence shown here is derived from an EMBL/GenBank/DDBJ whole genome shotgun (WGS) entry which is preliminary data.</text>
</comment>
<feature type="non-terminal residue" evidence="1">
    <location>
        <position position="39"/>
    </location>
</feature>
<protein>
    <submittedName>
        <fullName evidence="1">Uncharacterized protein</fullName>
    </submittedName>
</protein>
<dbReference type="AlphaFoldDB" id="A0A9X6KMV1"/>
<evidence type="ECO:0000313" key="2">
    <source>
        <dbReference type="Proteomes" id="UP000195077"/>
    </source>
</evidence>
<evidence type="ECO:0000313" key="1">
    <source>
        <dbReference type="EMBL" id="OUA20030.1"/>
    </source>
</evidence>
<dbReference type="EMBL" id="NFEN01000131">
    <property type="protein sequence ID" value="OUA20030.1"/>
    <property type="molecule type" value="Genomic_DNA"/>
</dbReference>
<proteinExistence type="predicted"/>